<dbReference type="RefSeq" id="WP_014371568.1">
    <property type="nucleotide sequence ID" value="NC_016935.1"/>
</dbReference>
<proteinExistence type="predicted"/>
<protein>
    <recommendedName>
        <fullName evidence="1">Cyanophage baseplate Pam3 plug gp18 domain-containing protein</fullName>
    </recommendedName>
</protein>
<keyword evidence="3" id="KW-1185">Reference proteome</keyword>
<dbReference type="EMBL" id="CP003235">
    <property type="protein sequence ID" value="AFC32132.1"/>
    <property type="molecule type" value="Genomic_DNA"/>
</dbReference>
<sequence>MYRLNINKAAVPYRFEVVIANVRYQWEIRYNDMFDFFTVDLSTGGEVLVVGEPLVYGSSLFQSMGDERFPRFTITPLDQSGIVETVTWGTLQETVFLEVEP</sequence>
<dbReference type="HOGENOM" id="CLU_140959_1_0_9"/>
<dbReference type="KEGG" id="pmq:PM3016_5432"/>
<evidence type="ECO:0000259" key="1">
    <source>
        <dbReference type="Pfam" id="PF22479"/>
    </source>
</evidence>
<evidence type="ECO:0000313" key="2">
    <source>
        <dbReference type="EMBL" id="AFC32132.1"/>
    </source>
</evidence>
<feature type="domain" description="Cyanophage baseplate Pam3 plug gp18" evidence="1">
    <location>
        <begin position="1"/>
        <end position="97"/>
    </location>
</feature>
<dbReference type="InterPro" id="IPR054252">
    <property type="entry name" value="Pam3_gp18"/>
</dbReference>
<organism evidence="2 3">
    <name type="scientific">Paenibacillus mucilaginosus 3016</name>
    <dbReference type="NCBI Taxonomy" id="1116391"/>
    <lineage>
        <taxon>Bacteria</taxon>
        <taxon>Bacillati</taxon>
        <taxon>Bacillota</taxon>
        <taxon>Bacilli</taxon>
        <taxon>Bacillales</taxon>
        <taxon>Paenibacillaceae</taxon>
        <taxon>Paenibacillus</taxon>
    </lineage>
</organism>
<name>H6NDT3_9BACL</name>
<dbReference type="Pfam" id="PF22479">
    <property type="entry name" value="Pam3_gp18"/>
    <property type="match status" value="1"/>
</dbReference>
<reference evidence="2 3" key="1">
    <citation type="journal article" date="2012" name="J. Bacteriol.">
        <title>Complete Genome Sequence of Paenibacillus mucilaginosus 3016, a Bacterium Functional as Microbial Fertilizer.</title>
        <authorList>
            <person name="Ma M."/>
            <person name="Wang Z."/>
            <person name="Li L."/>
            <person name="Jiang X."/>
            <person name="Guan D."/>
            <person name="Cao F."/>
            <person name="Chen H."/>
            <person name="Wang X."/>
            <person name="Shen D."/>
            <person name="Du B."/>
            <person name="Li J."/>
        </authorList>
    </citation>
    <scope>NUCLEOTIDE SEQUENCE [LARGE SCALE GENOMIC DNA]</scope>
    <source>
        <strain evidence="2 3">3016</strain>
    </source>
</reference>
<gene>
    <name evidence="2" type="ORF">PM3016_5432</name>
</gene>
<accession>H6NDT3</accession>
<dbReference type="AlphaFoldDB" id="H6NDT3"/>
<dbReference type="STRING" id="1116391.PM3016_5432"/>
<dbReference type="Proteomes" id="UP000007523">
    <property type="component" value="Chromosome"/>
</dbReference>
<evidence type="ECO:0000313" key="3">
    <source>
        <dbReference type="Proteomes" id="UP000007523"/>
    </source>
</evidence>